<evidence type="ECO:0000259" key="10">
    <source>
        <dbReference type="Pfam" id="PF00248"/>
    </source>
</evidence>
<dbReference type="HOGENOM" id="CLU_023205_0_1_1"/>
<comment type="similarity">
    <text evidence="1">Belongs to the aldo/keto reductase family.</text>
</comment>
<evidence type="ECO:0000256" key="1">
    <source>
        <dbReference type="ARBA" id="ARBA00007905"/>
    </source>
</evidence>
<dbReference type="PANTHER" id="PTHR43827">
    <property type="entry name" value="2,5-DIKETO-D-GLUCONIC ACID REDUCTASE"/>
    <property type="match status" value="1"/>
</dbReference>
<accession>A0A0D1ZIG4</accession>
<dbReference type="STRING" id="569365.A0A0D1ZIG4"/>
<sequence length="266" mass="29876">MVYHRPADEAEKVVAHALNIGIRQIDSAPIYENEAPCGAAIRKSGIPRDQIFYVSKVWPNRMSYENAKQDVDTTLATAGLDYVDLYIIHAPYGGKEARCGAWKALVEAQQAGKVRSIGVSNYGVHHLEELKEYIAELEKEGGEGAGGKISVGQWELHPWLARPDITEWCRRNGVLCQAYSPLARGQRMEEPVLHKLGEKYHKSPAQILVRWSLQKGFSPLPKSVSMKRIEENADVFDFELTKEDMAELDLKDVYAPSTWDPTTSHD</sequence>
<evidence type="ECO:0000256" key="2">
    <source>
        <dbReference type="ARBA" id="ARBA00012845"/>
    </source>
</evidence>
<dbReference type="PIRSF" id="PIRSF000097">
    <property type="entry name" value="AKR"/>
    <property type="match status" value="1"/>
</dbReference>
<dbReference type="GeneID" id="27346658"/>
<evidence type="ECO:0000256" key="6">
    <source>
        <dbReference type="ARBA" id="ARBA00049485"/>
    </source>
</evidence>
<comment type="function">
    <text evidence="4">Catalyzes the initial reaction in the xylose utilization pathway by reducing D-xylose into xylitol. Xylose is a major component of hemicelluloses such as xylan. Most fungi utilize D-xylose via three enzymatic reactions, xylose reductase (XR), xylitol dehydrogenase (XDH), and xylulokinase, to form xylulose 5-phosphate, which enters pentose phosphate pathway.</text>
</comment>
<evidence type="ECO:0000313" key="12">
    <source>
        <dbReference type="Proteomes" id="UP000054466"/>
    </source>
</evidence>
<evidence type="ECO:0000256" key="3">
    <source>
        <dbReference type="ARBA" id="ARBA00023002"/>
    </source>
</evidence>
<dbReference type="PRINTS" id="PR00069">
    <property type="entry name" value="ALDKETRDTASE"/>
</dbReference>
<protein>
    <recommendedName>
        <fullName evidence="2">D-xylose reductase [NAD(P)H]</fullName>
        <ecNumber evidence="2">1.1.1.307</ecNumber>
    </recommendedName>
</protein>
<dbReference type="PANTHER" id="PTHR43827:SF13">
    <property type="entry name" value="ALDO_KETO REDUCTASE FAMILY PROTEIN"/>
    <property type="match status" value="1"/>
</dbReference>
<comment type="catalytic activity">
    <reaction evidence="5">
        <text>xylitol + NADP(+) = D-xylose + NADPH + H(+)</text>
        <dbReference type="Rhea" id="RHEA:27445"/>
        <dbReference type="ChEBI" id="CHEBI:15378"/>
        <dbReference type="ChEBI" id="CHEBI:17151"/>
        <dbReference type="ChEBI" id="CHEBI:53455"/>
        <dbReference type="ChEBI" id="CHEBI:57783"/>
        <dbReference type="ChEBI" id="CHEBI:58349"/>
        <dbReference type="EC" id="1.1.1.307"/>
    </reaction>
</comment>
<dbReference type="InterPro" id="IPR023210">
    <property type="entry name" value="NADP_OxRdtase_dom"/>
</dbReference>
<dbReference type="VEuPathDB" id="FungiDB:PV07_07464"/>
<dbReference type="Pfam" id="PF00248">
    <property type="entry name" value="Aldo_ket_red"/>
    <property type="match status" value="1"/>
</dbReference>
<organism evidence="11 12">
    <name type="scientific">Cladophialophora immunda</name>
    <dbReference type="NCBI Taxonomy" id="569365"/>
    <lineage>
        <taxon>Eukaryota</taxon>
        <taxon>Fungi</taxon>
        <taxon>Dikarya</taxon>
        <taxon>Ascomycota</taxon>
        <taxon>Pezizomycotina</taxon>
        <taxon>Eurotiomycetes</taxon>
        <taxon>Chaetothyriomycetidae</taxon>
        <taxon>Chaetothyriales</taxon>
        <taxon>Herpotrichiellaceae</taxon>
        <taxon>Cladophialophora</taxon>
    </lineage>
</organism>
<dbReference type="EMBL" id="KN847043">
    <property type="protein sequence ID" value="KIW27756.1"/>
    <property type="molecule type" value="Genomic_DNA"/>
</dbReference>
<evidence type="ECO:0000256" key="9">
    <source>
        <dbReference type="PIRSR" id="PIRSR000097-3"/>
    </source>
</evidence>
<dbReference type="AlphaFoldDB" id="A0A0D1ZIG4"/>
<proteinExistence type="inferred from homology"/>
<dbReference type="SUPFAM" id="SSF51430">
    <property type="entry name" value="NAD(P)-linked oxidoreductase"/>
    <property type="match status" value="1"/>
</dbReference>
<feature type="site" description="Lowers pKa of active site Tyr" evidence="9">
    <location>
        <position position="56"/>
    </location>
</feature>
<evidence type="ECO:0000256" key="5">
    <source>
        <dbReference type="ARBA" id="ARBA00047534"/>
    </source>
</evidence>
<evidence type="ECO:0000256" key="7">
    <source>
        <dbReference type="PIRSR" id="PIRSR000097-1"/>
    </source>
</evidence>
<name>A0A0D1ZIG4_9EURO</name>
<dbReference type="InterPro" id="IPR036812">
    <property type="entry name" value="NAD(P)_OxRdtase_dom_sf"/>
</dbReference>
<dbReference type="Proteomes" id="UP000054466">
    <property type="component" value="Unassembled WGS sequence"/>
</dbReference>
<dbReference type="FunFam" id="3.20.20.100:FF:000015">
    <property type="entry name" value="Oxidoreductase, aldo/keto reductase family"/>
    <property type="match status" value="1"/>
</dbReference>
<dbReference type="CDD" id="cd19071">
    <property type="entry name" value="AKR_AKR1-5-like"/>
    <property type="match status" value="1"/>
</dbReference>
<dbReference type="PROSITE" id="PS00062">
    <property type="entry name" value="ALDOKETO_REDUCTASE_2"/>
    <property type="match status" value="1"/>
</dbReference>
<dbReference type="OrthoDB" id="416253at2759"/>
<evidence type="ECO:0000313" key="11">
    <source>
        <dbReference type="EMBL" id="KIW27756.1"/>
    </source>
</evidence>
<gene>
    <name evidence="11" type="ORF">PV07_07464</name>
</gene>
<dbReference type="InterPro" id="IPR018170">
    <property type="entry name" value="Aldo/ket_reductase_CS"/>
</dbReference>
<keyword evidence="3" id="KW-0560">Oxidoreductase</keyword>
<dbReference type="InterPro" id="IPR020471">
    <property type="entry name" value="AKR"/>
</dbReference>
<evidence type="ECO:0000256" key="4">
    <source>
        <dbReference type="ARBA" id="ARBA00025065"/>
    </source>
</evidence>
<dbReference type="GO" id="GO:0016491">
    <property type="term" value="F:oxidoreductase activity"/>
    <property type="evidence" value="ECO:0007669"/>
    <property type="project" value="UniProtKB-KW"/>
</dbReference>
<comment type="catalytic activity">
    <reaction evidence="6">
        <text>xylitol + NAD(+) = D-xylose + NADH + H(+)</text>
        <dbReference type="Rhea" id="RHEA:27441"/>
        <dbReference type="ChEBI" id="CHEBI:15378"/>
        <dbReference type="ChEBI" id="CHEBI:17151"/>
        <dbReference type="ChEBI" id="CHEBI:53455"/>
        <dbReference type="ChEBI" id="CHEBI:57540"/>
        <dbReference type="ChEBI" id="CHEBI:57945"/>
        <dbReference type="EC" id="1.1.1.307"/>
    </reaction>
</comment>
<feature type="binding site" evidence="8">
    <location>
        <position position="89"/>
    </location>
    <ligand>
        <name>substrate</name>
    </ligand>
</feature>
<evidence type="ECO:0000256" key="8">
    <source>
        <dbReference type="PIRSR" id="PIRSR000097-2"/>
    </source>
</evidence>
<dbReference type="RefSeq" id="XP_016247972.1">
    <property type="nucleotide sequence ID" value="XM_016394553.1"/>
</dbReference>
<dbReference type="EC" id="1.1.1.307" evidence="2"/>
<dbReference type="PROSITE" id="PS00063">
    <property type="entry name" value="ALDOKETO_REDUCTASE_3"/>
    <property type="match status" value="1"/>
</dbReference>
<reference evidence="11 12" key="1">
    <citation type="submission" date="2015-01" db="EMBL/GenBank/DDBJ databases">
        <title>The Genome Sequence of Cladophialophora immunda CBS83496.</title>
        <authorList>
            <consortium name="The Broad Institute Genomics Platform"/>
            <person name="Cuomo C."/>
            <person name="de Hoog S."/>
            <person name="Gorbushina A."/>
            <person name="Stielow B."/>
            <person name="Teixiera M."/>
            <person name="Abouelleil A."/>
            <person name="Chapman S.B."/>
            <person name="Priest M."/>
            <person name="Young S.K."/>
            <person name="Wortman J."/>
            <person name="Nusbaum C."/>
            <person name="Birren B."/>
        </authorList>
    </citation>
    <scope>NUCLEOTIDE SEQUENCE [LARGE SCALE GENOMIC DNA]</scope>
    <source>
        <strain evidence="11 12">CBS 83496</strain>
    </source>
</reference>
<feature type="active site" description="Proton donor" evidence="7">
    <location>
        <position position="31"/>
    </location>
</feature>
<feature type="domain" description="NADP-dependent oxidoreductase" evidence="10">
    <location>
        <begin position="7"/>
        <end position="249"/>
    </location>
</feature>
<keyword evidence="12" id="KW-1185">Reference proteome</keyword>
<dbReference type="Gene3D" id="3.20.20.100">
    <property type="entry name" value="NADP-dependent oxidoreductase domain"/>
    <property type="match status" value="1"/>
</dbReference>